<feature type="domain" description="PAS" evidence="8">
    <location>
        <begin position="236"/>
        <end position="280"/>
    </location>
</feature>
<organism evidence="10 11">
    <name type="scientific">Methylococcus capsulatus</name>
    <dbReference type="NCBI Taxonomy" id="414"/>
    <lineage>
        <taxon>Bacteria</taxon>
        <taxon>Pseudomonadati</taxon>
        <taxon>Pseudomonadota</taxon>
        <taxon>Gammaproteobacteria</taxon>
        <taxon>Methylococcales</taxon>
        <taxon>Methylococcaceae</taxon>
        <taxon>Methylococcus</taxon>
    </lineage>
</organism>
<dbReference type="GO" id="GO:0016791">
    <property type="term" value="F:phosphatase activity"/>
    <property type="evidence" value="ECO:0007669"/>
    <property type="project" value="TreeGrafter"/>
</dbReference>
<dbReference type="GO" id="GO:0006355">
    <property type="term" value="P:regulation of DNA-templated transcription"/>
    <property type="evidence" value="ECO:0007669"/>
    <property type="project" value="InterPro"/>
</dbReference>
<dbReference type="PANTHER" id="PTHR43156:SF2">
    <property type="entry name" value="STAGE II SPORULATION PROTEIN E"/>
    <property type="match status" value="1"/>
</dbReference>
<evidence type="ECO:0000256" key="2">
    <source>
        <dbReference type="ARBA" id="ARBA00022741"/>
    </source>
</evidence>
<feature type="domain" description="PAS" evidence="8">
    <location>
        <begin position="8"/>
        <end position="56"/>
    </location>
</feature>
<evidence type="ECO:0000256" key="1">
    <source>
        <dbReference type="ARBA" id="ARBA00022679"/>
    </source>
</evidence>
<dbReference type="Proteomes" id="UP001158598">
    <property type="component" value="Chromosome"/>
</dbReference>
<dbReference type="Pfam" id="PF13426">
    <property type="entry name" value="PAS_9"/>
    <property type="match status" value="2"/>
</dbReference>
<dbReference type="GO" id="GO:0005524">
    <property type="term" value="F:ATP binding"/>
    <property type="evidence" value="ECO:0007669"/>
    <property type="project" value="UniProtKB-KW"/>
</dbReference>
<dbReference type="FunFam" id="3.30.450.20:FF:000060">
    <property type="entry name" value="Sensor protein FixL"/>
    <property type="match status" value="1"/>
</dbReference>
<keyword evidence="1" id="KW-0808">Transferase</keyword>
<dbReference type="InterPro" id="IPR013767">
    <property type="entry name" value="PAS_fold"/>
</dbReference>
<dbReference type="CDD" id="cd00130">
    <property type="entry name" value="PAS"/>
    <property type="match status" value="4"/>
</dbReference>
<reference evidence="10" key="1">
    <citation type="submission" date="2023-03" db="EMBL/GenBank/DDBJ databases">
        <authorList>
            <person name="Pearce D."/>
        </authorList>
    </citation>
    <scope>NUCLEOTIDE SEQUENCE</scope>
    <source>
        <strain evidence="10">Mc</strain>
    </source>
</reference>
<feature type="domain" description="PAC" evidence="9">
    <location>
        <begin position="428"/>
        <end position="484"/>
    </location>
</feature>
<dbReference type="PROSITE" id="PS50113">
    <property type="entry name" value="PAC"/>
    <property type="match status" value="4"/>
</dbReference>
<comment type="function">
    <text evidence="6">Putative oxygen sensor; modulates the activity of FixJ, a transcriptional activator of nitrogen fixation fixK gene. FixL probably acts as a kinase that phosphorylates FixJ.</text>
</comment>
<dbReference type="GO" id="GO:0016301">
    <property type="term" value="F:kinase activity"/>
    <property type="evidence" value="ECO:0007669"/>
    <property type="project" value="UniProtKB-KW"/>
</dbReference>
<dbReference type="Pfam" id="PF07228">
    <property type="entry name" value="SpoIIE"/>
    <property type="match status" value="1"/>
</dbReference>
<keyword evidence="4 10" id="KW-0378">Hydrolase</keyword>
<dbReference type="SUPFAM" id="SSF55785">
    <property type="entry name" value="PYP-like sensor domain (PAS domain)"/>
    <property type="match status" value="5"/>
</dbReference>
<dbReference type="SMART" id="SM00331">
    <property type="entry name" value="PP2C_SIG"/>
    <property type="match status" value="1"/>
</dbReference>
<keyword evidence="3" id="KW-0418">Kinase</keyword>
<evidence type="ECO:0000256" key="6">
    <source>
        <dbReference type="ARBA" id="ARBA00059827"/>
    </source>
</evidence>
<evidence type="ECO:0000259" key="8">
    <source>
        <dbReference type="PROSITE" id="PS50112"/>
    </source>
</evidence>
<dbReference type="InterPro" id="IPR000014">
    <property type="entry name" value="PAS"/>
</dbReference>
<feature type="domain" description="PAS" evidence="8">
    <location>
        <begin position="112"/>
        <end position="182"/>
    </location>
</feature>
<evidence type="ECO:0000313" key="11">
    <source>
        <dbReference type="Proteomes" id="UP001158598"/>
    </source>
</evidence>
<dbReference type="InterPro" id="IPR036457">
    <property type="entry name" value="PPM-type-like_dom_sf"/>
</dbReference>
<gene>
    <name evidence="10" type="ORF">MCNOR_2953</name>
</gene>
<feature type="domain" description="PAS" evidence="8">
    <location>
        <begin position="481"/>
        <end position="552"/>
    </location>
</feature>
<dbReference type="InterPro" id="IPR001932">
    <property type="entry name" value="PPM-type_phosphatase-like_dom"/>
</dbReference>
<dbReference type="InterPro" id="IPR013655">
    <property type="entry name" value="PAS_fold_3"/>
</dbReference>
<dbReference type="Pfam" id="PF08447">
    <property type="entry name" value="PAS_3"/>
    <property type="match status" value="1"/>
</dbReference>
<feature type="domain" description="PAS" evidence="8">
    <location>
        <begin position="358"/>
        <end position="428"/>
    </location>
</feature>
<evidence type="ECO:0000256" key="4">
    <source>
        <dbReference type="ARBA" id="ARBA00022801"/>
    </source>
</evidence>
<evidence type="ECO:0000256" key="7">
    <source>
        <dbReference type="ARBA" id="ARBA00070616"/>
    </source>
</evidence>
<evidence type="ECO:0000259" key="9">
    <source>
        <dbReference type="PROSITE" id="PS50113"/>
    </source>
</evidence>
<dbReference type="PROSITE" id="PS50112">
    <property type="entry name" value="PAS"/>
    <property type="match status" value="5"/>
</dbReference>
<dbReference type="Gene3D" id="3.30.450.20">
    <property type="entry name" value="PAS domain"/>
    <property type="match status" value="5"/>
</dbReference>
<evidence type="ECO:0000256" key="5">
    <source>
        <dbReference type="ARBA" id="ARBA00022840"/>
    </source>
</evidence>
<dbReference type="Pfam" id="PF00989">
    <property type="entry name" value="PAS"/>
    <property type="match status" value="2"/>
</dbReference>
<dbReference type="SMART" id="SM00086">
    <property type="entry name" value="PAC"/>
    <property type="match status" value="4"/>
</dbReference>
<keyword evidence="2" id="KW-0547">Nucleotide-binding</keyword>
<protein>
    <recommendedName>
        <fullName evidence="7">Sensor protein FixL</fullName>
    </recommendedName>
</protein>
<accession>A0AA35Y1F8</accession>
<dbReference type="InterPro" id="IPR052016">
    <property type="entry name" value="Bact_Sigma-Reg"/>
</dbReference>
<dbReference type="AlphaFoldDB" id="A0AA35Y1F8"/>
<dbReference type="Gene3D" id="3.60.40.10">
    <property type="entry name" value="PPM-type phosphatase domain"/>
    <property type="match status" value="1"/>
</dbReference>
<proteinExistence type="predicted"/>
<dbReference type="InterPro" id="IPR001610">
    <property type="entry name" value="PAC"/>
</dbReference>
<name>A0AA35Y1F8_METCP</name>
<feature type="domain" description="PAC" evidence="9">
    <location>
        <begin position="189"/>
        <end position="239"/>
    </location>
</feature>
<dbReference type="RefSeq" id="WP_017365166.1">
    <property type="nucleotide sequence ID" value="NZ_OX458332.1"/>
</dbReference>
<feature type="domain" description="PAC" evidence="9">
    <location>
        <begin position="305"/>
        <end position="357"/>
    </location>
</feature>
<dbReference type="InterPro" id="IPR035965">
    <property type="entry name" value="PAS-like_dom_sf"/>
</dbReference>
<evidence type="ECO:0000313" key="10">
    <source>
        <dbReference type="EMBL" id="CAI8875328.1"/>
    </source>
</evidence>
<dbReference type="InterPro" id="IPR000700">
    <property type="entry name" value="PAS-assoc_C"/>
</dbReference>
<evidence type="ECO:0000256" key="3">
    <source>
        <dbReference type="ARBA" id="ARBA00022777"/>
    </source>
</evidence>
<dbReference type="PANTHER" id="PTHR43156">
    <property type="entry name" value="STAGE II SPORULATION PROTEIN E-RELATED"/>
    <property type="match status" value="1"/>
</dbReference>
<dbReference type="EMBL" id="OX458332">
    <property type="protein sequence ID" value="CAI8875328.1"/>
    <property type="molecule type" value="Genomic_DNA"/>
</dbReference>
<keyword evidence="5" id="KW-0067">ATP-binding</keyword>
<feature type="domain" description="PAC" evidence="9">
    <location>
        <begin position="557"/>
        <end position="609"/>
    </location>
</feature>
<dbReference type="NCBIfam" id="TIGR00229">
    <property type="entry name" value="sensory_box"/>
    <property type="match status" value="4"/>
</dbReference>
<dbReference type="SMART" id="SM00091">
    <property type="entry name" value="PAS"/>
    <property type="match status" value="5"/>
</dbReference>
<sequence>MNEPSLARQEFPRALLDAFDEALCLVDSAGSLVEMNAAAERLLGCGRRDLVGKKFVPAPVSGASARRMRVSLGSRKDRLLEGEIRPLAGAGSAISLVRLSDPALESGRGRDSEATLRAVLDTLVDGIIVIDEQGVVQLFTPAAERMFGYHADEVLGCNVALLMPSPHREEHDAYIGRYLRTGEPRIIGIGREVQGRRKDGRLFPLHLSVGEFRRHQRRWFVGVTRDLTVRKQTEDRLLMLSSAVDQSPSGVLIADSQGCIQYVNRGYTTLTGYGAEELVGTRCSGAGRADRLGRLREVIRSGAAWRGEVQDRRRNGEVYWALESITPILDGHGEATHYLLIQQDITEQKRDKEALAESEERFRQVAEMAGEWLWEQDPEGRYLYSSAAVRAILGFEPEEVRGKHYFDLLTPEDRQHWMSALPPAKASEKPFFRLINRYRHKDGHEVYTESTGAPIFGERGELVKWRGVDHDITTRKRYEDELRVRNRAIESASVGINIADAQTKGLPNVYINPALSAITGYSKEELLHHSMRMLQGAGTDPASVEEIREAIRAGRPCRLTIRNYRKDGTPFWNELLISPVTDEAGVITHYIGIQTDVTELRRAEEERHELEIAKQIQLSLLPKAPLHLTTVEIAGFCVPATHVGGDYFDYFHRGDCVDLVIADVSGHSVGAALIMAEVRSALRTEARRTPVEPSGGEGVAPILAGINDALHEDLSGADLFITMFYVRYDCRTRRLSYANAGHNFALLLPSGEDSCVPLDADGLVLGVRKGVSFEEKAENLKAGDWLLLYTDGVIEAQNGEGEFFGIARLCRQFSARRSLSPEAMVAGLLSELRAFSGNDPLRDDVSMVALRVR</sequence>
<dbReference type="SUPFAM" id="SSF81606">
    <property type="entry name" value="PP2C-like"/>
    <property type="match status" value="1"/>
</dbReference>